<dbReference type="OrthoDB" id="445357at2759"/>
<keyword evidence="1" id="KW-0597">Phosphoprotein</keyword>
<dbReference type="PANTHER" id="PTHR46551">
    <property type="entry name" value="SAP DOMAIN-CONTAINING RIBONUCLEOPROTEIN"/>
    <property type="match status" value="1"/>
</dbReference>
<feature type="region of interest" description="Disordered" evidence="2">
    <location>
        <begin position="54"/>
        <end position="226"/>
    </location>
</feature>
<gene>
    <name evidence="3" type="ORF">BDP27DRAFT_1419383</name>
</gene>
<dbReference type="GO" id="GO:0016973">
    <property type="term" value="P:poly(A)+ mRNA export from nucleus"/>
    <property type="evidence" value="ECO:0007669"/>
    <property type="project" value="TreeGrafter"/>
</dbReference>
<dbReference type="PANTHER" id="PTHR46551:SF1">
    <property type="entry name" value="SAP DOMAIN-CONTAINING RIBONUCLEOPROTEIN"/>
    <property type="match status" value="1"/>
</dbReference>
<sequence length="226" mass="24369">MEAKLKPLKVPDLKQILTKANLSVTAKATRAVLVSKIIASSAAIEAYNELYPSEPAANDDLLAPPEDLDWTPDEVPSSKVEETTKADVSKPTTSKAPISVPTPAPEVTEPPKDTTTATAAPSVGDSQLEIELEKRKQRAARFGIPLVEPKSKSPTAAKKTMGENTDKLGARAERFGLKNAENDKASTTRSTSPGSKRKRTSAPVAEIDPEEAERRRKRAERFGIKT</sequence>
<evidence type="ECO:0000313" key="4">
    <source>
        <dbReference type="Proteomes" id="UP000772434"/>
    </source>
</evidence>
<dbReference type="EMBL" id="JADNRY010000035">
    <property type="protein sequence ID" value="KAF9071097.1"/>
    <property type="molecule type" value="Genomic_DNA"/>
</dbReference>
<feature type="compositionally biased region" description="Basic and acidic residues" evidence="2">
    <location>
        <begin position="79"/>
        <end position="88"/>
    </location>
</feature>
<name>A0A9P5PZ05_9AGAR</name>
<dbReference type="GO" id="GO:0005634">
    <property type="term" value="C:nucleus"/>
    <property type="evidence" value="ECO:0007669"/>
    <property type="project" value="TreeGrafter"/>
</dbReference>
<organism evidence="3 4">
    <name type="scientific">Rhodocollybia butyracea</name>
    <dbReference type="NCBI Taxonomy" id="206335"/>
    <lineage>
        <taxon>Eukaryota</taxon>
        <taxon>Fungi</taxon>
        <taxon>Dikarya</taxon>
        <taxon>Basidiomycota</taxon>
        <taxon>Agaricomycotina</taxon>
        <taxon>Agaricomycetes</taxon>
        <taxon>Agaricomycetidae</taxon>
        <taxon>Agaricales</taxon>
        <taxon>Marasmiineae</taxon>
        <taxon>Omphalotaceae</taxon>
        <taxon>Rhodocollybia</taxon>
    </lineage>
</organism>
<evidence type="ECO:0000256" key="1">
    <source>
        <dbReference type="ARBA" id="ARBA00022553"/>
    </source>
</evidence>
<keyword evidence="4" id="KW-1185">Reference proteome</keyword>
<evidence type="ECO:0000256" key="2">
    <source>
        <dbReference type="SAM" id="MobiDB-lite"/>
    </source>
</evidence>
<protein>
    <recommendedName>
        <fullName evidence="5">THO1-MOS11 C-terminal domain-containing protein</fullName>
    </recommendedName>
</protein>
<proteinExistence type="predicted"/>
<reference evidence="3" key="1">
    <citation type="submission" date="2020-11" db="EMBL/GenBank/DDBJ databases">
        <authorList>
            <consortium name="DOE Joint Genome Institute"/>
            <person name="Ahrendt S."/>
            <person name="Riley R."/>
            <person name="Andreopoulos W."/>
            <person name="Labutti K."/>
            <person name="Pangilinan J."/>
            <person name="Ruiz-Duenas F.J."/>
            <person name="Barrasa J.M."/>
            <person name="Sanchez-Garcia M."/>
            <person name="Camarero S."/>
            <person name="Miyauchi S."/>
            <person name="Serrano A."/>
            <person name="Linde D."/>
            <person name="Babiker R."/>
            <person name="Drula E."/>
            <person name="Ayuso-Fernandez I."/>
            <person name="Pacheco R."/>
            <person name="Padilla G."/>
            <person name="Ferreira P."/>
            <person name="Barriuso J."/>
            <person name="Kellner H."/>
            <person name="Castanera R."/>
            <person name="Alfaro M."/>
            <person name="Ramirez L."/>
            <person name="Pisabarro A.G."/>
            <person name="Kuo A."/>
            <person name="Tritt A."/>
            <person name="Lipzen A."/>
            <person name="He G."/>
            <person name="Yan M."/>
            <person name="Ng V."/>
            <person name="Cullen D."/>
            <person name="Martin F."/>
            <person name="Rosso M.-N."/>
            <person name="Henrissat B."/>
            <person name="Hibbett D."/>
            <person name="Martinez A.T."/>
            <person name="Grigoriev I.V."/>
        </authorList>
    </citation>
    <scope>NUCLEOTIDE SEQUENCE</scope>
    <source>
        <strain evidence="3">AH 40177</strain>
    </source>
</reference>
<dbReference type="AlphaFoldDB" id="A0A9P5PZ05"/>
<evidence type="ECO:0008006" key="5">
    <source>
        <dbReference type="Google" id="ProtNLM"/>
    </source>
</evidence>
<evidence type="ECO:0000313" key="3">
    <source>
        <dbReference type="EMBL" id="KAF9071097.1"/>
    </source>
</evidence>
<accession>A0A9P5PZ05</accession>
<comment type="caution">
    <text evidence="3">The sequence shown here is derived from an EMBL/GenBank/DDBJ whole genome shotgun (WGS) entry which is preliminary data.</text>
</comment>
<feature type="compositionally biased region" description="Basic and acidic residues" evidence="2">
    <location>
        <begin position="160"/>
        <end position="186"/>
    </location>
</feature>
<dbReference type="Proteomes" id="UP000772434">
    <property type="component" value="Unassembled WGS sequence"/>
</dbReference>
<dbReference type="InterPro" id="IPR052240">
    <property type="entry name" value="SAP_domain_ribonucleoprotein"/>
</dbReference>